<evidence type="ECO:0000256" key="1">
    <source>
        <dbReference type="SAM" id="MobiDB-lite"/>
    </source>
</evidence>
<accession>A0A317WTD0</accession>
<proteinExistence type="predicted"/>
<comment type="caution">
    <text evidence="2">The sequence shown here is derived from an EMBL/GenBank/DDBJ whole genome shotgun (WGS) entry which is preliminary data.</text>
</comment>
<evidence type="ECO:0000313" key="3">
    <source>
        <dbReference type="Proteomes" id="UP000247233"/>
    </source>
</evidence>
<protein>
    <submittedName>
        <fullName evidence="2">Uncharacterized protein</fullName>
    </submittedName>
</protein>
<dbReference type="VEuPathDB" id="FungiDB:BO70DRAFT_195668"/>
<gene>
    <name evidence="2" type="ORF">BO70DRAFT_195668</name>
</gene>
<dbReference type="RefSeq" id="XP_025401383.1">
    <property type="nucleotide sequence ID" value="XM_025538542.1"/>
</dbReference>
<reference evidence="2 3" key="1">
    <citation type="submission" date="2016-12" db="EMBL/GenBank/DDBJ databases">
        <title>The genomes of Aspergillus section Nigri reveals drivers in fungal speciation.</title>
        <authorList>
            <consortium name="DOE Joint Genome Institute"/>
            <person name="Vesth T.C."/>
            <person name="Nybo J."/>
            <person name="Theobald S."/>
            <person name="Brandl J."/>
            <person name="Frisvad J.C."/>
            <person name="Nielsen K.F."/>
            <person name="Lyhne E.K."/>
            <person name="Kogle M.E."/>
            <person name="Kuo A."/>
            <person name="Riley R."/>
            <person name="Clum A."/>
            <person name="Nolan M."/>
            <person name="Lipzen A."/>
            <person name="Salamov A."/>
            <person name="Henrissat B."/>
            <person name="Wiebenga A."/>
            <person name="De Vries R.P."/>
            <person name="Grigoriev I.V."/>
            <person name="Mortensen U.H."/>
            <person name="Andersen M.R."/>
            <person name="Baker S.E."/>
        </authorList>
    </citation>
    <scope>NUCLEOTIDE SEQUENCE [LARGE SCALE GENOMIC DNA]</scope>
    <source>
        <strain evidence="2 3">CBS 117.55</strain>
    </source>
</reference>
<sequence length="111" mass="11684">MLTSVRCPGPYRPPGPPSATRLDFSVVGLVASLLCALTQTSRSSGPLLCDTASQGLTTYRSRYCLVLAHPDGGSNHRQSSIRIRSPSTANRRLPLLGTQPIGVGRPPSSLG</sequence>
<keyword evidence="3" id="KW-1185">Reference proteome</keyword>
<feature type="compositionally biased region" description="Polar residues" evidence="1">
    <location>
        <begin position="75"/>
        <end position="90"/>
    </location>
</feature>
<dbReference type="Proteomes" id="UP000247233">
    <property type="component" value="Unassembled WGS sequence"/>
</dbReference>
<organism evidence="2 3">
    <name type="scientific">Aspergillus heteromorphus CBS 117.55</name>
    <dbReference type="NCBI Taxonomy" id="1448321"/>
    <lineage>
        <taxon>Eukaryota</taxon>
        <taxon>Fungi</taxon>
        <taxon>Dikarya</taxon>
        <taxon>Ascomycota</taxon>
        <taxon>Pezizomycotina</taxon>
        <taxon>Eurotiomycetes</taxon>
        <taxon>Eurotiomycetidae</taxon>
        <taxon>Eurotiales</taxon>
        <taxon>Aspergillaceae</taxon>
        <taxon>Aspergillus</taxon>
        <taxon>Aspergillus subgen. Circumdati</taxon>
    </lineage>
</organism>
<dbReference type="GeneID" id="37060779"/>
<dbReference type="EMBL" id="MSFL01000006">
    <property type="protein sequence ID" value="PWY87500.1"/>
    <property type="molecule type" value="Genomic_DNA"/>
</dbReference>
<dbReference type="AlphaFoldDB" id="A0A317WTD0"/>
<evidence type="ECO:0000313" key="2">
    <source>
        <dbReference type="EMBL" id="PWY87500.1"/>
    </source>
</evidence>
<feature type="region of interest" description="Disordered" evidence="1">
    <location>
        <begin position="72"/>
        <end position="111"/>
    </location>
</feature>
<name>A0A317WTD0_9EURO</name>